<protein>
    <submittedName>
        <fullName evidence="1">Alkylhydroperoxidase family enzyme</fullName>
    </submittedName>
</protein>
<dbReference type="GO" id="GO:0004601">
    <property type="term" value="F:peroxidase activity"/>
    <property type="evidence" value="ECO:0007669"/>
    <property type="project" value="UniProtKB-KW"/>
</dbReference>
<dbReference type="AlphaFoldDB" id="A0A561E845"/>
<accession>A0A561E845</accession>
<dbReference type="PANTHER" id="PTHR34846:SF5">
    <property type="entry name" value="CARBOXYMUCONOLACTONE DECARBOXYLASE-LIKE DOMAIN-CONTAINING PROTEIN"/>
    <property type="match status" value="1"/>
</dbReference>
<dbReference type="OrthoDB" id="949132at2"/>
<dbReference type="EMBL" id="VIVQ01000001">
    <property type="protein sequence ID" value="TWE11766.1"/>
    <property type="molecule type" value="Genomic_DNA"/>
</dbReference>
<dbReference type="SUPFAM" id="SSF69118">
    <property type="entry name" value="AhpD-like"/>
    <property type="match status" value="1"/>
</dbReference>
<dbReference type="Gene3D" id="1.20.1290.10">
    <property type="entry name" value="AhpD-like"/>
    <property type="match status" value="1"/>
</dbReference>
<dbReference type="InterPro" id="IPR029032">
    <property type="entry name" value="AhpD-like"/>
</dbReference>
<evidence type="ECO:0000313" key="2">
    <source>
        <dbReference type="Proteomes" id="UP000318297"/>
    </source>
</evidence>
<keyword evidence="1" id="KW-0560">Oxidoreductase</keyword>
<dbReference type="RefSeq" id="WP_145225244.1">
    <property type="nucleotide sequence ID" value="NZ_VIVQ01000001.1"/>
</dbReference>
<dbReference type="PANTHER" id="PTHR34846">
    <property type="entry name" value="4-CARBOXYMUCONOLACTONE DECARBOXYLASE FAMILY PROTEIN (AFU_ORTHOLOGUE AFUA_6G11590)"/>
    <property type="match status" value="1"/>
</dbReference>
<gene>
    <name evidence="1" type="ORF">BKA23_0552</name>
</gene>
<keyword evidence="1" id="KW-0575">Peroxidase</keyword>
<name>A0A561E845_9MICO</name>
<dbReference type="Proteomes" id="UP000318297">
    <property type="component" value="Unassembled WGS sequence"/>
</dbReference>
<comment type="caution">
    <text evidence="1">The sequence shown here is derived from an EMBL/GenBank/DDBJ whole genome shotgun (WGS) entry which is preliminary data.</text>
</comment>
<evidence type="ECO:0000313" key="1">
    <source>
        <dbReference type="EMBL" id="TWE11766.1"/>
    </source>
</evidence>
<proteinExistence type="predicted"/>
<organism evidence="1 2">
    <name type="scientific">Rudaeicoccus suwonensis</name>
    <dbReference type="NCBI Taxonomy" id="657409"/>
    <lineage>
        <taxon>Bacteria</taxon>
        <taxon>Bacillati</taxon>
        <taxon>Actinomycetota</taxon>
        <taxon>Actinomycetes</taxon>
        <taxon>Micrococcales</taxon>
        <taxon>Dermacoccaceae</taxon>
        <taxon>Rudaeicoccus</taxon>
    </lineage>
</organism>
<reference evidence="1 2" key="1">
    <citation type="submission" date="2019-06" db="EMBL/GenBank/DDBJ databases">
        <title>Sequencing the genomes of 1000 actinobacteria strains.</title>
        <authorList>
            <person name="Klenk H.-P."/>
        </authorList>
    </citation>
    <scope>NUCLEOTIDE SEQUENCE [LARGE SCALE GENOMIC DNA]</scope>
    <source>
        <strain evidence="1 2">DSM 19560</strain>
    </source>
</reference>
<sequence length="176" mass="19314">MSRIPLADVPSLNSVQRAQYERFPSNLTRTVLLLDERLGAQLPATANALRASDLDPAVREAVILRVAALHDSAYERLQHLGQAHATGWTDSDIENIETGNYQDMSDGVAAVLTFVDALVAGDDVPDPVFADARAVLSDRHVVTVIVLVGHYMTVARLTRVLRVELDDHPDNWTAEH</sequence>
<keyword evidence="2" id="KW-1185">Reference proteome</keyword>